<keyword evidence="5" id="KW-0489">Methyltransferase</keyword>
<gene>
    <name evidence="12" type="ORF">A3D91_01595</name>
</gene>
<dbReference type="AlphaFoldDB" id="A0A1F4V7N5"/>
<feature type="domain" description="Radical SAM core" evidence="11">
    <location>
        <begin position="106"/>
        <end position="330"/>
    </location>
</feature>
<dbReference type="CDD" id="cd01335">
    <property type="entry name" value="Radical_SAM"/>
    <property type="match status" value="1"/>
</dbReference>
<evidence type="ECO:0000256" key="2">
    <source>
        <dbReference type="ARBA" id="ARBA00004496"/>
    </source>
</evidence>
<dbReference type="Pfam" id="PF04055">
    <property type="entry name" value="Radical_SAM"/>
    <property type="match status" value="1"/>
</dbReference>
<dbReference type="GO" id="GO:0070475">
    <property type="term" value="P:rRNA base methylation"/>
    <property type="evidence" value="ECO:0007669"/>
    <property type="project" value="TreeGrafter"/>
</dbReference>
<name>A0A1F4V7N5_UNCKA</name>
<organism evidence="12 13">
    <name type="scientific">candidate division WWE3 bacterium RIFCSPHIGHO2_02_FULL_38_14</name>
    <dbReference type="NCBI Taxonomy" id="1802620"/>
    <lineage>
        <taxon>Bacteria</taxon>
        <taxon>Katanobacteria</taxon>
    </lineage>
</organism>
<keyword evidence="4" id="KW-0963">Cytoplasm</keyword>
<protein>
    <recommendedName>
        <fullName evidence="11">Radical SAM core domain-containing protein</fullName>
    </recommendedName>
</protein>
<evidence type="ECO:0000313" key="13">
    <source>
        <dbReference type="Proteomes" id="UP000178127"/>
    </source>
</evidence>
<keyword evidence="9" id="KW-0408">Iron</keyword>
<dbReference type="InterPro" id="IPR004383">
    <property type="entry name" value="rRNA_lsu_MTrfase_RlmN/Cfr"/>
</dbReference>
<evidence type="ECO:0000256" key="1">
    <source>
        <dbReference type="ARBA" id="ARBA00001966"/>
    </source>
</evidence>
<evidence type="ECO:0000256" key="8">
    <source>
        <dbReference type="ARBA" id="ARBA00022723"/>
    </source>
</evidence>
<dbReference type="InterPro" id="IPR007197">
    <property type="entry name" value="rSAM"/>
</dbReference>
<dbReference type="InterPro" id="IPR013785">
    <property type="entry name" value="Aldolase_TIM"/>
</dbReference>
<dbReference type="Gene3D" id="1.10.150.530">
    <property type="match status" value="1"/>
</dbReference>
<evidence type="ECO:0000256" key="9">
    <source>
        <dbReference type="ARBA" id="ARBA00023004"/>
    </source>
</evidence>
<keyword evidence="8" id="KW-0479">Metal-binding</keyword>
<dbReference type="GO" id="GO:0005737">
    <property type="term" value="C:cytoplasm"/>
    <property type="evidence" value="ECO:0007669"/>
    <property type="project" value="UniProtKB-SubCell"/>
</dbReference>
<dbReference type="GO" id="GO:0030488">
    <property type="term" value="P:tRNA methylation"/>
    <property type="evidence" value="ECO:0007669"/>
    <property type="project" value="TreeGrafter"/>
</dbReference>
<dbReference type="SUPFAM" id="SSF102114">
    <property type="entry name" value="Radical SAM enzymes"/>
    <property type="match status" value="1"/>
</dbReference>
<keyword evidence="7" id="KW-0949">S-adenosyl-L-methionine</keyword>
<dbReference type="SFLD" id="SFLDF00275">
    <property type="entry name" value="adenosine_C2_methyltransferase"/>
    <property type="match status" value="1"/>
</dbReference>
<comment type="cofactor">
    <cofactor evidence="1">
        <name>[4Fe-4S] cluster</name>
        <dbReference type="ChEBI" id="CHEBI:49883"/>
    </cofactor>
</comment>
<dbReference type="PROSITE" id="PS51918">
    <property type="entry name" value="RADICAL_SAM"/>
    <property type="match status" value="1"/>
</dbReference>
<keyword evidence="6" id="KW-0808">Transferase</keyword>
<dbReference type="SFLD" id="SFLDS00029">
    <property type="entry name" value="Radical_SAM"/>
    <property type="match status" value="1"/>
</dbReference>
<dbReference type="GO" id="GO:0051539">
    <property type="term" value="F:4 iron, 4 sulfur cluster binding"/>
    <property type="evidence" value="ECO:0007669"/>
    <property type="project" value="UniProtKB-KW"/>
</dbReference>
<evidence type="ECO:0000256" key="4">
    <source>
        <dbReference type="ARBA" id="ARBA00022490"/>
    </source>
</evidence>
<dbReference type="GO" id="GO:0046872">
    <property type="term" value="F:metal ion binding"/>
    <property type="evidence" value="ECO:0007669"/>
    <property type="project" value="UniProtKB-KW"/>
</dbReference>
<dbReference type="GO" id="GO:0008173">
    <property type="term" value="F:RNA methyltransferase activity"/>
    <property type="evidence" value="ECO:0007669"/>
    <property type="project" value="InterPro"/>
</dbReference>
<dbReference type="InterPro" id="IPR040072">
    <property type="entry name" value="Methyltransferase_A"/>
</dbReference>
<reference evidence="12 13" key="1">
    <citation type="journal article" date="2016" name="Nat. Commun.">
        <title>Thousands of microbial genomes shed light on interconnected biogeochemical processes in an aquifer system.</title>
        <authorList>
            <person name="Anantharaman K."/>
            <person name="Brown C.T."/>
            <person name="Hug L.A."/>
            <person name="Sharon I."/>
            <person name="Castelle C.J."/>
            <person name="Probst A.J."/>
            <person name="Thomas B.C."/>
            <person name="Singh A."/>
            <person name="Wilkins M.J."/>
            <person name="Karaoz U."/>
            <person name="Brodie E.L."/>
            <person name="Williams K.H."/>
            <person name="Hubbard S.S."/>
            <person name="Banfield J.F."/>
        </authorList>
    </citation>
    <scope>NUCLEOTIDE SEQUENCE [LARGE SCALE GENOMIC DNA]</scope>
</reference>
<dbReference type="EMBL" id="MEVD01000017">
    <property type="protein sequence ID" value="OGC52990.1"/>
    <property type="molecule type" value="Genomic_DNA"/>
</dbReference>
<keyword evidence="10" id="KW-0411">Iron-sulfur</keyword>
<dbReference type="PANTHER" id="PTHR30544">
    <property type="entry name" value="23S RRNA METHYLTRANSFERASE"/>
    <property type="match status" value="1"/>
</dbReference>
<evidence type="ECO:0000313" key="12">
    <source>
        <dbReference type="EMBL" id="OGC52990.1"/>
    </source>
</evidence>
<dbReference type="Proteomes" id="UP000178127">
    <property type="component" value="Unassembled WGS sequence"/>
</dbReference>
<evidence type="ECO:0000259" key="11">
    <source>
        <dbReference type="PROSITE" id="PS51918"/>
    </source>
</evidence>
<dbReference type="STRING" id="1802620.A3D91_01595"/>
<proteinExistence type="predicted"/>
<evidence type="ECO:0000256" key="10">
    <source>
        <dbReference type="ARBA" id="ARBA00023014"/>
    </source>
</evidence>
<dbReference type="PANTHER" id="PTHR30544:SF5">
    <property type="entry name" value="RADICAL SAM CORE DOMAIN-CONTAINING PROTEIN"/>
    <property type="match status" value="1"/>
</dbReference>
<dbReference type="Gene3D" id="3.20.20.70">
    <property type="entry name" value="Aldolase class I"/>
    <property type="match status" value="1"/>
</dbReference>
<accession>A0A1F4V7N5</accession>
<sequence length="355" mass="40019">MKKVNVFETRLEKIGNILNNMNSPPYRFEQVKQAIYNNGIESYSEISTLSKDLREVVIEKLGDKVLSLTNIYEMEGGQAQKILFETTDRQRIETVRMLFKPTDERDYFHSSLCISSQSGCVLACKFCATGAIGFKKNLTADEIADQVLYFKQKKLPAGSVSFMGMGEPFANPNLWEAIKILTDKDKIGISRHKISVSTVGLVPGIERLTKEFPQINLAFSLHTPFSDQRAELMPITKAYSIETVMESVKKYVLATNNKVFIAYALMEGTNDSLEHAKALVSLIKKQGAKSYLYHVNLIRFNPGPGTVEFKRPSVTRVDKFMEIIEKAGIRVTLRQSFGLDIYAACGQLYGKYENN</sequence>
<evidence type="ECO:0000256" key="6">
    <source>
        <dbReference type="ARBA" id="ARBA00022679"/>
    </source>
</evidence>
<evidence type="ECO:0000256" key="7">
    <source>
        <dbReference type="ARBA" id="ARBA00022691"/>
    </source>
</evidence>
<evidence type="ECO:0000256" key="3">
    <source>
        <dbReference type="ARBA" id="ARBA00022485"/>
    </source>
</evidence>
<keyword evidence="3" id="KW-0004">4Fe-4S</keyword>
<evidence type="ECO:0000256" key="5">
    <source>
        <dbReference type="ARBA" id="ARBA00022603"/>
    </source>
</evidence>
<dbReference type="PIRSF" id="PIRSF006004">
    <property type="entry name" value="CHP00048"/>
    <property type="match status" value="1"/>
</dbReference>
<comment type="subcellular location">
    <subcellularLocation>
        <location evidence="2">Cytoplasm</location>
    </subcellularLocation>
</comment>
<comment type="caution">
    <text evidence="12">The sequence shown here is derived from an EMBL/GenBank/DDBJ whole genome shotgun (WGS) entry which is preliminary data.</text>
</comment>
<dbReference type="SFLD" id="SFLDG01062">
    <property type="entry name" value="methyltransferase_(Class_A)"/>
    <property type="match status" value="1"/>
</dbReference>
<dbReference type="InterPro" id="IPR058240">
    <property type="entry name" value="rSAM_sf"/>
</dbReference>